<dbReference type="PANTHER" id="PTHR43649:SF30">
    <property type="entry name" value="ABC TRANSPORTER SUBSTRATE-BINDING PROTEIN"/>
    <property type="match status" value="1"/>
</dbReference>
<proteinExistence type="predicted"/>
<dbReference type="EMBL" id="VFPH01000001">
    <property type="protein sequence ID" value="TQM44718.1"/>
    <property type="molecule type" value="Genomic_DNA"/>
</dbReference>
<keyword evidence="1" id="KW-0762">Sugar transport</keyword>
<accession>A0A543GF55</accession>
<dbReference type="OrthoDB" id="9795467at2"/>
<name>A0A543GF55_9PSEU</name>
<gene>
    <name evidence="1" type="ORF">FB388_2090</name>
</gene>
<reference evidence="1 2" key="1">
    <citation type="submission" date="2019-06" db="EMBL/GenBank/DDBJ databases">
        <title>Sequencing the genomes of 1000 actinobacteria strains.</title>
        <authorList>
            <person name="Klenk H.-P."/>
        </authorList>
    </citation>
    <scope>NUCLEOTIDE SEQUENCE [LARGE SCALE GENOMIC DNA]</scope>
    <source>
        <strain evidence="1 2">DSM 45511</strain>
    </source>
</reference>
<comment type="caution">
    <text evidence="1">The sequence shown here is derived from an EMBL/GenBank/DDBJ whole genome shotgun (WGS) entry which is preliminary data.</text>
</comment>
<keyword evidence="2" id="KW-1185">Reference proteome</keyword>
<evidence type="ECO:0000313" key="1">
    <source>
        <dbReference type="EMBL" id="TQM44718.1"/>
    </source>
</evidence>
<evidence type="ECO:0000313" key="2">
    <source>
        <dbReference type="Proteomes" id="UP000319818"/>
    </source>
</evidence>
<organism evidence="1 2">
    <name type="scientific">Pseudonocardia cypriaca</name>
    <dbReference type="NCBI Taxonomy" id="882449"/>
    <lineage>
        <taxon>Bacteria</taxon>
        <taxon>Bacillati</taxon>
        <taxon>Actinomycetota</taxon>
        <taxon>Actinomycetes</taxon>
        <taxon>Pseudonocardiales</taxon>
        <taxon>Pseudonocardiaceae</taxon>
        <taxon>Pseudonocardia</taxon>
    </lineage>
</organism>
<dbReference type="Proteomes" id="UP000319818">
    <property type="component" value="Unassembled WGS sequence"/>
</dbReference>
<dbReference type="AlphaFoldDB" id="A0A543GF55"/>
<dbReference type="SUPFAM" id="SSF53850">
    <property type="entry name" value="Periplasmic binding protein-like II"/>
    <property type="match status" value="1"/>
</dbReference>
<dbReference type="InterPro" id="IPR006311">
    <property type="entry name" value="TAT_signal"/>
</dbReference>
<keyword evidence="1" id="KW-0813">Transport</keyword>
<dbReference type="PANTHER" id="PTHR43649">
    <property type="entry name" value="ARABINOSE-BINDING PROTEIN-RELATED"/>
    <property type="match status" value="1"/>
</dbReference>
<dbReference type="CDD" id="cd13585">
    <property type="entry name" value="PBP2_TMBP_like"/>
    <property type="match status" value="1"/>
</dbReference>
<protein>
    <submittedName>
        <fullName evidence="1">Multiple sugar transport system substrate-binding protein</fullName>
    </submittedName>
</protein>
<dbReference type="Gene3D" id="3.40.190.10">
    <property type="entry name" value="Periplasmic binding protein-like II"/>
    <property type="match status" value="1"/>
</dbReference>
<dbReference type="PROSITE" id="PS51318">
    <property type="entry name" value="TAT"/>
    <property type="match status" value="1"/>
</dbReference>
<dbReference type="Pfam" id="PF13416">
    <property type="entry name" value="SBP_bac_8"/>
    <property type="match status" value="1"/>
</dbReference>
<dbReference type="InterPro" id="IPR050490">
    <property type="entry name" value="Bact_solute-bd_prot1"/>
</dbReference>
<dbReference type="PROSITE" id="PS51257">
    <property type="entry name" value="PROKAR_LIPOPROTEIN"/>
    <property type="match status" value="1"/>
</dbReference>
<dbReference type="InterPro" id="IPR006059">
    <property type="entry name" value="SBP"/>
</dbReference>
<sequence>MPHRMSRRTALRLAGLAGLLAGCSSRPQGVATWSMWSSSPAEAEVWAAFSDHVEQRMGVESIPNLTSSSGYPTKLDLQLVSGTASIVTAINGQLLPTYAARGALRPLDDLIAADPDFDVDDFYPTIRAISSFAGRPYMIGFDVAPNVLYVNKTLLAERGVDPPSTTEPMTWAQFRELAIELSAPPDRFGFTCAPAIDDLVSWIYCAGGNVMNADATASALAAPEAMEALDFVIGLFVRDEVTPPIANLVTENALSNFLEGNVAFMQNGPWQVVNARKAKFEWDVVPFPAGPAGSTPRVSGSGFAIPAAVEGAELELAWNLVKTLTGTDALNIYAKAGRNNPARYSAGSAFRPPPANVGIVQRILAGEIAGGHPFDVTTNWNQVKQMLNQDLPRSFLGQITPAEAVAGLTPRLDVLMTQHQDNVRLAAQRRG</sequence>
<dbReference type="RefSeq" id="WP_142099778.1">
    <property type="nucleotide sequence ID" value="NZ_VFPH01000001.1"/>
</dbReference>